<accession>A0ABN1KDQ4</accession>
<protein>
    <submittedName>
        <fullName evidence="1">Uncharacterized protein</fullName>
    </submittedName>
</protein>
<dbReference type="Proteomes" id="UP001500185">
    <property type="component" value="Unassembled WGS sequence"/>
</dbReference>
<dbReference type="RefSeq" id="WP_224454630.1">
    <property type="nucleotide sequence ID" value="NZ_BAAAGG010000022.1"/>
</dbReference>
<evidence type="ECO:0000313" key="1">
    <source>
        <dbReference type="EMBL" id="GAA0763252.1"/>
    </source>
</evidence>
<dbReference type="EMBL" id="BAAAGG010000022">
    <property type="protein sequence ID" value="GAA0763252.1"/>
    <property type="molecule type" value="Genomic_DNA"/>
</dbReference>
<organism evidence="1 2">
    <name type="scientific">Psychroflexus lacisalsi</name>
    <dbReference type="NCBI Taxonomy" id="503928"/>
    <lineage>
        <taxon>Bacteria</taxon>
        <taxon>Pseudomonadati</taxon>
        <taxon>Bacteroidota</taxon>
        <taxon>Flavobacteriia</taxon>
        <taxon>Flavobacteriales</taxon>
        <taxon>Flavobacteriaceae</taxon>
        <taxon>Psychroflexus</taxon>
    </lineage>
</organism>
<keyword evidence="2" id="KW-1185">Reference proteome</keyword>
<evidence type="ECO:0000313" key="2">
    <source>
        <dbReference type="Proteomes" id="UP001500185"/>
    </source>
</evidence>
<sequence>MLVKLKIQDENRSFNDFHYSHDDLLNYLITYKESLNKDKGLWWTFEYEADHLRTGNQLLLLTNDFNEIIGHVDEKKIPATFSKDNFYNLYIKSFLSKEHAEKSVKNI</sequence>
<reference evidence="1 2" key="1">
    <citation type="journal article" date="2019" name="Int. J. Syst. Evol. Microbiol.">
        <title>The Global Catalogue of Microorganisms (GCM) 10K type strain sequencing project: providing services to taxonomists for standard genome sequencing and annotation.</title>
        <authorList>
            <consortium name="The Broad Institute Genomics Platform"/>
            <consortium name="The Broad Institute Genome Sequencing Center for Infectious Disease"/>
            <person name="Wu L."/>
            <person name="Ma J."/>
        </authorList>
    </citation>
    <scope>NUCLEOTIDE SEQUENCE [LARGE SCALE GENOMIC DNA]</scope>
    <source>
        <strain evidence="1 2">JCM 16231</strain>
    </source>
</reference>
<gene>
    <name evidence="1" type="ORF">GCM10009433_24450</name>
</gene>
<proteinExistence type="predicted"/>
<comment type="caution">
    <text evidence="1">The sequence shown here is derived from an EMBL/GenBank/DDBJ whole genome shotgun (WGS) entry which is preliminary data.</text>
</comment>
<name>A0ABN1KDQ4_9FLAO</name>